<evidence type="ECO:0000256" key="10">
    <source>
        <dbReference type="ARBA" id="ARBA00034045"/>
    </source>
</evidence>
<keyword evidence="9 11" id="KW-1015">Disulfide bond</keyword>
<evidence type="ECO:0000256" key="11">
    <source>
        <dbReference type="PIRSR" id="PIRSR611150-2"/>
    </source>
</evidence>
<name>A0AA40BXQ8_9PEZI</name>
<evidence type="ECO:0000256" key="7">
    <source>
        <dbReference type="ARBA" id="ARBA00022801"/>
    </source>
</evidence>
<comment type="catalytic activity">
    <reaction evidence="10">
        <text>cutin + H2O = cutin monomers.</text>
        <dbReference type="EC" id="3.1.1.74"/>
    </reaction>
</comment>
<evidence type="ECO:0000256" key="6">
    <source>
        <dbReference type="ARBA" id="ARBA00022729"/>
    </source>
</evidence>
<accession>A0AA40BXQ8</accession>
<keyword evidence="14" id="KW-1185">Reference proteome</keyword>
<keyword evidence="8" id="KW-0843">Virulence</keyword>
<evidence type="ECO:0000256" key="1">
    <source>
        <dbReference type="ARBA" id="ARBA00004613"/>
    </source>
</evidence>
<feature type="disulfide bond" evidence="11">
    <location>
        <begin position="61"/>
        <end position="139"/>
    </location>
</feature>
<dbReference type="InterPro" id="IPR000675">
    <property type="entry name" value="Cutinase/axe"/>
</dbReference>
<evidence type="ECO:0000256" key="3">
    <source>
        <dbReference type="ARBA" id="ARBA00013095"/>
    </source>
</evidence>
<dbReference type="InterPro" id="IPR011150">
    <property type="entry name" value="Cutinase_monf"/>
</dbReference>
<keyword evidence="4" id="KW-0719">Serine esterase</keyword>
<dbReference type="Gene3D" id="3.40.50.1820">
    <property type="entry name" value="alpha/beta hydrolase"/>
    <property type="match status" value="1"/>
</dbReference>
<feature type="signal peptide" evidence="12">
    <location>
        <begin position="1"/>
        <end position="24"/>
    </location>
</feature>
<comment type="subcellular location">
    <subcellularLocation>
        <location evidence="1">Secreted</location>
    </subcellularLocation>
</comment>
<dbReference type="SUPFAM" id="SSF53474">
    <property type="entry name" value="alpha/beta-Hydrolases"/>
    <property type="match status" value="1"/>
</dbReference>
<evidence type="ECO:0000313" key="14">
    <source>
        <dbReference type="Proteomes" id="UP001175000"/>
    </source>
</evidence>
<evidence type="ECO:0000313" key="13">
    <source>
        <dbReference type="EMBL" id="KAK0617495.1"/>
    </source>
</evidence>
<evidence type="ECO:0000256" key="5">
    <source>
        <dbReference type="ARBA" id="ARBA00022525"/>
    </source>
</evidence>
<evidence type="ECO:0000256" key="9">
    <source>
        <dbReference type="ARBA" id="ARBA00023157"/>
    </source>
</evidence>
<gene>
    <name evidence="13" type="ORF">B0T14DRAFT_568983</name>
</gene>
<dbReference type="GO" id="GO:0016052">
    <property type="term" value="P:carbohydrate catabolic process"/>
    <property type="evidence" value="ECO:0007669"/>
    <property type="project" value="TreeGrafter"/>
</dbReference>
<dbReference type="GO" id="GO:0050525">
    <property type="term" value="F:cutinase activity"/>
    <property type="evidence" value="ECO:0007669"/>
    <property type="project" value="UniProtKB-EC"/>
</dbReference>
<evidence type="ECO:0000256" key="2">
    <source>
        <dbReference type="ARBA" id="ARBA00007534"/>
    </source>
</evidence>
<evidence type="ECO:0000256" key="12">
    <source>
        <dbReference type="SAM" id="SignalP"/>
    </source>
</evidence>
<keyword evidence="5" id="KW-0964">Secreted</keyword>
<organism evidence="13 14">
    <name type="scientific">Immersiella caudata</name>
    <dbReference type="NCBI Taxonomy" id="314043"/>
    <lineage>
        <taxon>Eukaryota</taxon>
        <taxon>Fungi</taxon>
        <taxon>Dikarya</taxon>
        <taxon>Ascomycota</taxon>
        <taxon>Pezizomycotina</taxon>
        <taxon>Sordariomycetes</taxon>
        <taxon>Sordariomycetidae</taxon>
        <taxon>Sordariales</taxon>
        <taxon>Lasiosphaeriaceae</taxon>
        <taxon>Immersiella</taxon>
    </lineage>
</organism>
<dbReference type="EC" id="3.1.1.74" evidence="3"/>
<reference evidence="13" key="1">
    <citation type="submission" date="2023-06" db="EMBL/GenBank/DDBJ databases">
        <title>Genome-scale phylogeny and comparative genomics of the fungal order Sordariales.</title>
        <authorList>
            <consortium name="Lawrence Berkeley National Laboratory"/>
            <person name="Hensen N."/>
            <person name="Bonometti L."/>
            <person name="Westerberg I."/>
            <person name="Brannstrom I.O."/>
            <person name="Guillou S."/>
            <person name="Cros-Aarteil S."/>
            <person name="Calhoun S."/>
            <person name="Haridas S."/>
            <person name="Kuo A."/>
            <person name="Mondo S."/>
            <person name="Pangilinan J."/>
            <person name="Riley R."/>
            <person name="Labutti K."/>
            <person name="Andreopoulos B."/>
            <person name="Lipzen A."/>
            <person name="Chen C."/>
            <person name="Yanf M."/>
            <person name="Daum C."/>
            <person name="Ng V."/>
            <person name="Clum A."/>
            <person name="Steindorff A."/>
            <person name="Ohm R."/>
            <person name="Martin F."/>
            <person name="Silar P."/>
            <person name="Natvig D."/>
            <person name="Lalanne C."/>
            <person name="Gautier V."/>
            <person name="Ament-Velasquez S.L."/>
            <person name="Kruys A."/>
            <person name="Hutchinson M.I."/>
            <person name="Powell A.J."/>
            <person name="Barry K."/>
            <person name="Miller A.N."/>
            <person name="Grigoriev I.V."/>
            <person name="Debuchy R."/>
            <person name="Gladieux P."/>
            <person name="Thoren M.H."/>
            <person name="Johannesson H."/>
        </authorList>
    </citation>
    <scope>NUCLEOTIDE SEQUENCE</scope>
    <source>
        <strain evidence="13">CBS 606.72</strain>
    </source>
</reference>
<dbReference type="GO" id="GO:0005576">
    <property type="term" value="C:extracellular region"/>
    <property type="evidence" value="ECO:0007669"/>
    <property type="project" value="UniProtKB-SubCell"/>
</dbReference>
<dbReference type="Pfam" id="PF01083">
    <property type="entry name" value="Cutinase"/>
    <property type="match status" value="1"/>
</dbReference>
<sequence length="383" mass="41428">MKFFFAITTLASLVLAALLAPADTVSVEEILPWKTPLTSSAKQLQKRAVDTRNELQQGGTCPPVTFISAHGSTENGNLGTLGPRVADGLEDYFGASRVWVQCVGGRYTADILDNLLPDETTQAAITEMKNLFILANSKCPSAMTGGVPPLDQRCQGISNTTLFLHAIKIDTVLKTYHQLFSTDLLSQTVTGFVEACFTITQDAIDLTPADSTKLVAGSSLESTPQWKSLIHTLGGLDNRDKLKNHNVDVILERGAEEILALSRKHNENFSPGTCLLGLILNHSQPSGPLRLAKVFITFAWWLMAQRRAPFCTALGRVGLAPACTEIGDEVWLVPGCEIPVLFRVSGCGVRKAVGEVYVDGVNFWEPVGGFRGLDEVRDGEKTG</sequence>
<keyword evidence="7" id="KW-0378">Hydrolase</keyword>
<dbReference type="Proteomes" id="UP001175000">
    <property type="component" value="Unassembled WGS sequence"/>
</dbReference>
<dbReference type="SMART" id="SM01110">
    <property type="entry name" value="Cutinase"/>
    <property type="match status" value="1"/>
</dbReference>
<dbReference type="EMBL" id="JAULSU010000005">
    <property type="protein sequence ID" value="KAK0617495.1"/>
    <property type="molecule type" value="Genomic_DNA"/>
</dbReference>
<dbReference type="InterPro" id="IPR029058">
    <property type="entry name" value="AB_hydrolase_fold"/>
</dbReference>
<evidence type="ECO:0000256" key="4">
    <source>
        <dbReference type="ARBA" id="ARBA00022487"/>
    </source>
</evidence>
<comment type="caution">
    <text evidence="13">The sequence shown here is derived from an EMBL/GenBank/DDBJ whole genome shotgun (WGS) entry which is preliminary data.</text>
</comment>
<dbReference type="PRINTS" id="PR00129">
    <property type="entry name" value="CUTINASE"/>
</dbReference>
<evidence type="ECO:0000256" key="8">
    <source>
        <dbReference type="ARBA" id="ARBA00023026"/>
    </source>
</evidence>
<feature type="chain" id="PRO_5041461726" description="cutinase" evidence="12">
    <location>
        <begin position="25"/>
        <end position="383"/>
    </location>
</feature>
<dbReference type="PANTHER" id="PTHR48250">
    <property type="entry name" value="CUTINASE 2-RELATED"/>
    <property type="match status" value="1"/>
</dbReference>
<proteinExistence type="inferred from homology"/>
<comment type="similarity">
    <text evidence="2">Belongs to the cutinase family.</text>
</comment>
<protein>
    <recommendedName>
        <fullName evidence="3">cutinase</fullName>
        <ecNumber evidence="3">3.1.1.74</ecNumber>
    </recommendedName>
</protein>
<keyword evidence="6 12" id="KW-0732">Signal</keyword>
<dbReference type="AlphaFoldDB" id="A0AA40BXQ8"/>
<dbReference type="PANTHER" id="PTHR48250:SF3">
    <property type="entry name" value="CUTINASE 1-RELATED"/>
    <property type="match status" value="1"/>
</dbReference>